<sequence length="149" mass="16345">HILHLSRVPPPSLSLLGYAAILIASALASTAKIGQPLSLNSHLPPSSCQATPPFPSRLAVVPTAKIDQIGGQVLSLSLPVGLSRWLERLLCRHHNHKKKAQMECSEEPASMCLRSSERRSSWPTSATTLRDGHLQNKRTRRRWSAETCS</sequence>
<feature type="non-terminal residue" evidence="2">
    <location>
        <position position="1"/>
    </location>
</feature>
<evidence type="ECO:0000313" key="3">
    <source>
        <dbReference type="Proteomes" id="UP001154282"/>
    </source>
</evidence>
<dbReference type="EMBL" id="CAMGYJ010000003">
    <property type="protein sequence ID" value="CAI0389856.1"/>
    <property type="molecule type" value="Genomic_DNA"/>
</dbReference>
<keyword evidence="3" id="KW-1185">Reference proteome</keyword>
<comment type="caution">
    <text evidence="2">The sequence shown here is derived from an EMBL/GenBank/DDBJ whole genome shotgun (WGS) entry which is preliminary data.</text>
</comment>
<dbReference type="AlphaFoldDB" id="A0AAV0HX24"/>
<protein>
    <submittedName>
        <fullName evidence="2">Uncharacterized protein</fullName>
    </submittedName>
</protein>
<evidence type="ECO:0000256" key="1">
    <source>
        <dbReference type="SAM" id="MobiDB-lite"/>
    </source>
</evidence>
<organism evidence="2 3">
    <name type="scientific">Linum tenue</name>
    <dbReference type="NCBI Taxonomy" id="586396"/>
    <lineage>
        <taxon>Eukaryota</taxon>
        <taxon>Viridiplantae</taxon>
        <taxon>Streptophyta</taxon>
        <taxon>Embryophyta</taxon>
        <taxon>Tracheophyta</taxon>
        <taxon>Spermatophyta</taxon>
        <taxon>Magnoliopsida</taxon>
        <taxon>eudicotyledons</taxon>
        <taxon>Gunneridae</taxon>
        <taxon>Pentapetalae</taxon>
        <taxon>rosids</taxon>
        <taxon>fabids</taxon>
        <taxon>Malpighiales</taxon>
        <taxon>Linaceae</taxon>
        <taxon>Linum</taxon>
    </lineage>
</organism>
<evidence type="ECO:0000313" key="2">
    <source>
        <dbReference type="EMBL" id="CAI0389856.1"/>
    </source>
</evidence>
<reference evidence="2" key="1">
    <citation type="submission" date="2022-08" db="EMBL/GenBank/DDBJ databases">
        <authorList>
            <person name="Gutierrez-Valencia J."/>
        </authorList>
    </citation>
    <scope>NUCLEOTIDE SEQUENCE</scope>
</reference>
<proteinExistence type="predicted"/>
<gene>
    <name evidence="2" type="ORF">LITE_LOCUS6481</name>
</gene>
<dbReference type="Proteomes" id="UP001154282">
    <property type="component" value="Unassembled WGS sequence"/>
</dbReference>
<name>A0AAV0HX24_9ROSI</name>
<accession>A0AAV0HX24</accession>
<feature type="region of interest" description="Disordered" evidence="1">
    <location>
        <begin position="115"/>
        <end position="149"/>
    </location>
</feature>